<dbReference type="AlphaFoldDB" id="A0A4R6XB86"/>
<dbReference type="SUPFAM" id="SSF64307">
    <property type="entry name" value="SirA-like"/>
    <property type="match status" value="1"/>
</dbReference>
<organism evidence="4 5">
    <name type="scientific">Marinomonas communis</name>
    <dbReference type="NCBI Taxonomy" id="28254"/>
    <lineage>
        <taxon>Bacteria</taxon>
        <taxon>Pseudomonadati</taxon>
        <taxon>Pseudomonadota</taxon>
        <taxon>Gammaproteobacteria</taxon>
        <taxon>Oceanospirillales</taxon>
        <taxon>Oceanospirillaceae</taxon>
        <taxon>Marinomonas</taxon>
    </lineage>
</organism>
<dbReference type="PROSITE" id="PS01148">
    <property type="entry name" value="UPF0033"/>
    <property type="match status" value="1"/>
</dbReference>
<comment type="similarity">
    <text evidence="1">Belongs to the sulfur carrier protein TusA family.</text>
</comment>
<gene>
    <name evidence="4" type="ORF">C8D85_0702</name>
</gene>
<dbReference type="EMBL" id="SNZA01000001">
    <property type="protein sequence ID" value="TDR15339.1"/>
    <property type="molecule type" value="Genomic_DNA"/>
</dbReference>
<dbReference type="InterPro" id="IPR036868">
    <property type="entry name" value="TusA-like_sf"/>
</dbReference>
<keyword evidence="2" id="KW-0963">Cytoplasm</keyword>
<accession>A0A4R6XB86</accession>
<evidence type="ECO:0000256" key="2">
    <source>
        <dbReference type="ARBA" id="ARBA00022490"/>
    </source>
</evidence>
<protein>
    <submittedName>
        <fullName evidence="4">tRNA 2-thiouridine synthesizing protein A</fullName>
    </submittedName>
</protein>
<proteinExistence type="inferred from homology"/>
<reference evidence="4 5" key="1">
    <citation type="submission" date="2019-03" db="EMBL/GenBank/DDBJ databases">
        <title>Genomic Encyclopedia of Type Strains, Phase IV (KMG-IV): sequencing the most valuable type-strain genomes for metagenomic binning, comparative biology and taxonomic classification.</title>
        <authorList>
            <person name="Goeker M."/>
        </authorList>
    </citation>
    <scope>NUCLEOTIDE SEQUENCE [LARGE SCALE GENOMIC DNA]</scope>
    <source>
        <strain evidence="4 5">DSM 5604</strain>
    </source>
</reference>
<dbReference type="Gene3D" id="3.30.110.40">
    <property type="entry name" value="TusA-like domain"/>
    <property type="match status" value="1"/>
</dbReference>
<keyword evidence="5" id="KW-1185">Reference proteome</keyword>
<comment type="caution">
    <text evidence="4">The sequence shown here is derived from an EMBL/GenBank/DDBJ whole genome shotgun (WGS) entry which is preliminary data.</text>
</comment>
<name>A0A4R6XB86_9GAMM</name>
<evidence type="ECO:0000259" key="3">
    <source>
        <dbReference type="PROSITE" id="PS01148"/>
    </source>
</evidence>
<dbReference type="GO" id="GO:0002143">
    <property type="term" value="P:tRNA wobble position uridine thiolation"/>
    <property type="evidence" value="ECO:0007669"/>
    <property type="project" value="InterPro"/>
</dbReference>
<dbReference type="PANTHER" id="PTHR33279">
    <property type="entry name" value="SULFUR CARRIER PROTEIN YEDF-RELATED"/>
    <property type="match status" value="1"/>
</dbReference>
<dbReference type="GO" id="GO:0097163">
    <property type="term" value="F:sulfur carrier activity"/>
    <property type="evidence" value="ECO:0007669"/>
    <property type="project" value="InterPro"/>
</dbReference>
<dbReference type="CDD" id="cd03423">
    <property type="entry name" value="SirA"/>
    <property type="match status" value="1"/>
</dbReference>
<dbReference type="InterPro" id="IPR001455">
    <property type="entry name" value="TusA-like"/>
</dbReference>
<dbReference type="NCBIfam" id="NF001423">
    <property type="entry name" value="PRK00299.1"/>
    <property type="match status" value="1"/>
</dbReference>
<dbReference type="Proteomes" id="UP000295729">
    <property type="component" value="Unassembled WGS sequence"/>
</dbReference>
<dbReference type="InterPro" id="IPR022931">
    <property type="entry name" value="Sulphur_carrier_TusA"/>
</dbReference>
<dbReference type="Pfam" id="PF01206">
    <property type="entry name" value="TusA"/>
    <property type="match status" value="1"/>
</dbReference>
<evidence type="ECO:0000256" key="1">
    <source>
        <dbReference type="ARBA" id="ARBA00008984"/>
    </source>
</evidence>
<feature type="domain" description="UPF0033" evidence="3">
    <location>
        <begin position="8"/>
        <end position="32"/>
    </location>
</feature>
<evidence type="ECO:0000313" key="5">
    <source>
        <dbReference type="Proteomes" id="UP000295729"/>
    </source>
</evidence>
<evidence type="ECO:0000313" key="4">
    <source>
        <dbReference type="EMBL" id="TDR15339.1"/>
    </source>
</evidence>
<sequence length="78" mass="9004">MIDYQHELDTQGLYCPEPVMMLHGVVRKMKPGEVVKITATDPSTERDITKFCNFLGHPLLASEQDGELYFYWVQKKVS</sequence>
<dbReference type="PANTHER" id="PTHR33279:SF2">
    <property type="entry name" value="SULFUR CARRIER PROTEIN TUSA"/>
    <property type="match status" value="1"/>
</dbReference>